<dbReference type="InterPro" id="IPR050585">
    <property type="entry name" value="Xaa-Pro_dipeptidyl-ppase/CocE"/>
</dbReference>
<keyword evidence="3" id="KW-1185">Reference proteome</keyword>
<dbReference type="AlphaFoldDB" id="A0A8H5AWG4"/>
<accession>A0A8H5AWG4</accession>
<dbReference type="InterPro" id="IPR011042">
    <property type="entry name" value="6-blade_b-propeller_TolB-like"/>
</dbReference>
<organism evidence="2 3">
    <name type="scientific">Psilocybe cf. subviscida</name>
    <dbReference type="NCBI Taxonomy" id="2480587"/>
    <lineage>
        <taxon>Eukaryota</taxon>
        <taxon>Fungi</taxon>
        <taxon>Dikarya</taxon>
        <taxon>Basidiomycota</taxon>
        <taxon>Agaricomycotina</taxon>
        <taxon>Agaricomycetes</taxon>
        <taxon>Agaricomycetidae</taxon>
        <taxon>Agaricales</taxon>
        <taxon>Agaricineae</taxon>
        <taxon>Strophariaceae</taxon>
        <taxon>Psilocybe</taxon>
    </lineage>
</organism>
<comment type="caution">
    <text evidence="2">The sequence shown here is derived from an EMBL/GenBank/DDBJ whole genome shotgun (WGS) entry which is preliminary data.</text>
</comment>
<sequence>MRLMQVITDKQIMSPKTAPYGTWDSPITAEAITKGANGIADVLVDRITSEVYHIESRPSEKGRNVLVHTATGRDVVGASWNVRTQVQEYGGAPAIVHNSVAYFSHMVDGQVYRVAVEGGEEPQIVTPEGKPYRYASLEPHPSNPELIVSILEDHTVDVPADIVTTLVVINTTKKELHTLVSGADFYALPKFSPDGKKIAWVQWNHPDMPWEGGEVHVADVTVGGDKRISITNDVHVAGKHETVGAGYPTWATNESLIFMNDESGFPNPWKYTNGKATPLFPKPVAEDFAHPLWILQFSPYAILDKEGTTGIFSAVKDGRDILYVVDLAGGSPPQLVKAPFATIDYVHTVSLDSQEFVFAAEKSTKSKSIFQCSLTSLKSGDFRVLKGAKNVKVGDTELGEDLVSQPQPMSLPIGADGDLVHVVYYPPYNPAYSGSSIPGEKPPCIVGVHGGPTGLTPQGLSWSKQYFTSRGWAWLDVNYGGSSGYGRKYIERLVNNWGIVDVRDCVGAPQALAAAPYNLVDGKRLFIRGGSAGGFTVLAALTIAPDVRVFAGGTSLYGVSDLGKLAEFTHKFESRYLDHLLGGTPQEVPAVYHDRSPINSANKIVTPLLILQGEIDMVVPKDQAEAIYKIIKERGGTVEYKLYPGEGHGWRQEANLRDALERELAFYETVLGLKK</sequence>
<dbReference type="Proteomes" id="UP000567179">
    <property type="component" value="Unassembled WGS sequence"/>
</dbReference>
<dbReference type="Gene3D" id="2.120.10.30">
    <property type="entry name" value="TolB, C-terminal domain"/>
    <property type="match status" value="1"/>
</dbReference>
<dbReference type="PANTHER" id="PTHR43056">
    <property type="entry name" value="PEPTIDASE S9 PROLYL OLIGOPEPTIDASE"/>
    <property type="match status" value="1"/>
</dbReference>
<gene>
    <name evidence="2" type="ORF">D9619_002674</name>
</gene>
<dbReference type="SUPFAM" id="SSF53474">
    <property type="entry name" value="alpha/beta-Hydrolases"/>
    <property type="match status" value="1"/>
</dbReference>
<name>A0A8H5AWG4_9AGAR</name>
<dbReference type="OrthoDB" id="43744at2759"/>
<dbReference type="InterPro" id="IPR029058">
    <property type="entry name" value="AB_hydrolase_fold"/>
</dbReference>
<dbReference type="InterPro" id="IPR001375">
    <property type="entry name" value="Peptidase_S9_cat"/>
</dbReference>
<reference evidence="2 3" key="1">
    <citation type="journal article" date="2020" name="ISME J.">
        <title>Uncovering the hidden diversity of litter-decomposition mechanisms in mushroom-forming fungi.</title>
        <authorList>
            <person name="Floudas D."/>
            <person name="Bentzer J."/>
            <person name="Ahren D."/>
            <person name="Johansson T."/>
            <person name="Persson P."/>
            <person name="Tunlid A."/>
        </authorList>
    </citation>
    <scope>NUCLEOTIDE SEQUENCE [LARGE SCALE GENOMIC DNA]</scope>
    <source>
        <strain evidence="2 3">CBS 101986</strain>
    </source>
</reference>
<protein>
    <recommendedName>
        <fullName evidence="1">Peptidase S9 prolyl oligopeptidase catalytic domain-containing protein</fullName>
    </recommendedName>
</protein>
<dbReference type="Gene3D" id="3.40.50.1820">
    <property type="entry name" value="alpha/beta hydrolase"/>
    <property type="match status" value="1"/>
</dbReference>
<evidence type="ECO:0000259" key="1">
    <source>
        <dbReference type="Pfam" id="PF00326"/>
    </source>
</evidence>
<dbReference type="GO" id="GO:0006508">
    <property type="term" value="P:proteolysis"/>
    <property type="evidence" value="ECO:0007669"/>
    <property type="project" value="InterPro"/>
</dbReference>
<dbReference type="PANTHER" id="PTHR43056:SF5">
    <property type="entry name" value="PEPTIDASE S9 PROLYL OLIGOPEPTIDASE CATALYTIC DOMAIN-CONTAINING PROTEIN"/>
    <property type="match status" value="1"/>
</dbReference>
<evidence type="ECO:0000313" key="2">
    <source>
        <dbReference type="EMBL" id="KAF5312365.1"/>
    </source>
</evidence>
<evidence type="ECO:0000313" key="3">
    <source>
        <dbReference type="Proteomes" id="UP000567179"/>
    </source>
</evidence>
<proteinExistence type="predicted"/>
<dbReference type="EMBL" id="JAACJJ010000056">
    <property type="protein sequence ID" value="KAF5312365.1"/>
    <property type="molecule type" value="Genomic_DNA"/>
</dbReference>
<dbReference type="GO" id="GO:0008236">
    <property type="term" value="F:serine-type peptidase activity"/>
    <property type="evidence" value="ECO:0007669"/>
    <property type="project" value="InterPro"/>
</dbReference>
<feature type="domain" description="Peptidase S9 prolyl oligopeptidase catalytic" evidence="1">
    <location>
        <begin position="460"/>
        <end position="672"/>
    </location>
</feature>
<dbReference type="Pfam" id="PF00326">
    <property type="entry name" value="Peptidase_S9"/>
    <property type="match status" value="1"/>
</dbReference>
<dbReference type="SUPFAM" id="SSF82171">
    <property type="entry name" value="DPP6 N-terminal domain-like"/>
    <property type="match status" value="1"/>
</dbReference>